<organism evidence="1 2">
    <name type="scientific">Vararia minispora EC-137</name>
    <dbReference type="NCBI Taxonomy" id="1314806"/>
    <lineage>
        <taxon>Eukaryota</taxon>
        <taxon>Fungi</taxon>
        <taxon>Dikarya</taxon>
        <taxon>Basidiomycota</taxon>
        <taxon>Agaricomycotina</taxon>
        <taxon>Agaricomycetes</taxon>
        <taxon>Russulales</taxon>
        <taxon>Lachnocladiaceae</taxon>
        <taxon>Vararia</taxon>
    </lineage>
</organism>
<keyword evidence="2" id="KW-1185">Reference proteome</keyword>
<comment type="caution">
    <text evidence="1">The sequence shown here is derived from an EMBL/GenBank/DDBJ whole genome shotgun (WGS) entry which is preliminary data.</text>
</comment>
<evidence type="ECO:0000313" key="2">
    <source>
        <dbReference type="Proteomes" id="UP000814128"/>
    </source>
</evidence>
<reference evidence="1" key="1">
    <citation type="submission" date="2021-02" db="EMBL/GenBank/DDBJ databases">
        <authorList>
            <consortium name="DOE Joint Genome Institute"/>
            <person name="Ahrendt S."/>
            <person name="Looney B.P."/>
            <person name="Miyauchi S."/>
            <person name="Morin E."/>
            <person name="Drula E."/>
            <person name="Courty P.E."/>
            <person name="Chicoki N."/>
            <person name="Fauchery L."/>
            <person name="Kohler A."/>
            <person name="Kuo A."/>
            <person name="Labutti K."/>
            <person name="Pangilinan J."/>
            <person name="Lipzen A."/>
            <person name="Riley R."/>
            <person name="Andreopoulos W."/>
            <person name="He G."/>
            <person name="Johnson J."/>
            <person name="Barry K.W."/>
            <person name="Grigoriev I.V."/>
            <person name="Nagy L."/>
            <person name="Hibbett D."/>
            <person name="Henrissat B."/>
            <person name="Matheny P.B."/>
            <person name="Labbe J."/>
            <person name="Martin F."/>
        </authorList>
    </citation>
    <scope>NUCLEOTIDE SEQUENCE</scope>
    <source>
        <strain evidence="1">EC-137</strain>
    </source>
</reference>
<proteinExistence type="predicted"/>
<accession>A0ACB8QA05</accession>
<feature type="non-terminal residue" evidence="1">
    <location>
        <position position="177"/>
    </location>
</feature>
<sequence>TVYVVGPSSTGKTTLCNALAAQLGLLHEVYVTEVARTVMREHAFTREEVHTQAMQEAIAHAHVAREKEARRVAAEHGSLVLCDRCALDAVVYGMLNSEAQGQILMDIPTIRGALEDYRSAWAHVVLLAPVADWMVDDGVRSMQDGETCVEMYRLLLRELRIAYLEVGEDCRPLEDRV</sequence>
<name>A0ACB8QA05_9AGAM</name>
<feature type="non-terminal residue" evidence="1">
    <location>
        <position position="1"/>
    </location>
</feature>
<evidence type="ECO:0000313" key="1">
    <source>
        <dbReference type="EMBL" id="KAI0028390.1"/>
    </source>
</evidence>
<reference evidence="1" key="2">
    <citation type="journal article" date="2022" name="New Phytol.">
        <title>Evolutionary transition to the ectomycorrhizal habit in the genomes of a hyperdiverse lineage of mushroom-forming fungi.</title>
        <authorList>
            <person name="Looney B."/>
            <person name="Miyauchi S."/>
            <person name="Morin E."/>
            <person name="Drula E."/>
            <person name="Courty P.E."/>
            <person name="Kohler A."/>
            <person name="Kuo A."/>
            <person name="LaButti K."/>
            <person name="Pangilinan J."/>
            <person name="Lipzen A."/>
            <person name="Riley R."/>
            <person name="Andreopoulos W."/>
            <person name="He G."/>
            <person name="Johnson J."/>
            <person name="Nolan M."/>
            <person name="Tritt A."/>
            <person name="Barry K.W."/>
            <person name="Grigoriev I.V."/>
            <person name="Nagy L.G."/>
            <person name="Hibbett D."/>
            <person name="Henrissat B."/>
            <person name="Matheny P.B."/>
            <person name="Labbe J."/>
            <person name="Martin F.M."/>
        </authorList>
    </citation>
    <scope>NUCLEOTIDE SEQUENCE</scope>
    <source>
        <strain evidence="1">EC-137</strain>
    </source>
</reference>
<protein>
    <submittedName>
        <fullName evidence="1">AAA domain-containing protein</fullName>
    </submittedName>
</protein>
<gene>
    <name evidence="1" type="ORF">K488DRAFT_7936</name>
</gene>
<dbReference type="Proteomes" id="UP000814128">
    <property type="component" value="Unassembled WGS sequence"/>
</dbReference>
<dbReference type="EMBL" id="MU273758">
    <property type="protein sequence ID" value="KAI0028390.1"/>
    <property type="molecule type" value="Genomic_DNA"/>
</dbReference>